<keyword evidence="6" id="KW-0732">Signal</keyword>
<comment type="similarity">
    <text evidence="2 6">Belongs to the fungal hydrophobin family.</text>
</comment>
<dbReference type="EMBL" id="CACVBS010000070">
    <property type="protein sequence ID" value="CAA7268793.1"/>
    <property type="molecule type" value="Genomic_DNA"/>
</dbReference>
<feature type="chain" id="PRO_5035966742" description="Hydrophobin" evidence="6">
    <location>
        <begin position="21"/>
        <end position="149"/>
    </location>
</feature>
<proteinExistence type="inferred from homology"/>
<comment type="subcellular location">
    <subcellularLocation>
        <location evidence="1 6">Secreted</location>
        <location evidence="1 6">Cell wall</location>
    </subcellularLocation>
</comment>
<dbReference type="InterPro" id="IPR001338">
    <property type="entry name" value="Class_I_Hydrophobin"/>
</dbReference>
<keyword evidence="8" id="KW-1185">Reference proteome</keyword>
<accession>A0A8S0XQN0</accession>
<dbReference type="OrthoDB" id="4225815at2759"/>
<dbReference type="GO" id="GO:0005199">
    <property type="term" value="F:structural constituent of cell wall"/>
    <property type="evidence" value="ECO:0007669"/>
    <property type="project" value="InterPro"/>
</dbReference>
<dbReference type="SMART" id="SM00075">
    <property type="entry name" value="HYDRO"/>
    <property type="match status" value="1"/>
</dbReference>
<evidence type="ECO:0000313" key="7">
    <source>
        <dbReference type="EMBL" id="CAA7268793.1"/>
    </source>
</evidence>
<keyword evidence="3 6" id="KW-0134">Cell wall</keyword>
<gene>
    <name evidence="7" type="ORF">AAE3_LOCUS11009</name>
</gene>
<evidence type="ECO:0000256" key="4">
    <source>
        <dbReference type="ARBA" id="ARBA00022525"/>
    </source>
</evidence>
<reference evidence="7 8" key="1">
    <citation type="submission" date="2020-01" db="EMBL/GenBank/DDBJ databases">
        <authorList>
            <person name="Gupta K D."/>
        </authorList>
    </citation>
    <scope>NUCLEOTIDE SEQUENCE [LARGE SCALE GENOMIC DNA]</scope>
</reference>
<dbReference type="GO" id="GO:0009277">
    <property type="term" value="C:fungal-type cell wall"/>
    <property type="evidence" value="ECO:0007669"/>
    <property type="project" value="InterPro"/>
</dbReference>
<dbReference type="Proteomes" id="UP000467700">
    <property type="component" value="Unassembled WGS sequence"/>
</dbReference>
<evidence type="ECO:0000256" key="3">
    <source>
        <dbReference type="ARBA" id="ARBA00022512"/>
    </source>
</evidence>
<dbReference type="Pfam" id="PF01185">
    <property type="entry name" value="Hydrophobin"/>
    <property type="match status" value="1"/>
</dbReference>
<evidence type="ECO:0000313" key="8">
    <source>
        <dbReference type="Proteomes" id="UP000467700"/>
    </source>
</evidence>
<evidence type="ECO:0000256" key="1">
    <source>
        <dbReference type="ARBA" id="ARBA00004191"/>
    </source>
</evidence>
<name>A0A8S0XQN0_CYCAE</name>
<dbReference type="CDD" id="cd23507">
    <property type="entry name" value="hydrophobin_I"/>
    <property type="match status" value="1"/>
</dbReference>
<evidence type="ECO:0000256" key="6">
    <source>
        <dbReference type="RuleBase" id="RU365009"/>
    </source>
</evidence>
<dbReference type="AlphaFoldDB" id="A0A8S0XQN0"/>
<evidence type="ECO:0000256" key="2">
    <source>
        <dbReference type="ARBA" id="ARBA00010446"/>
    </source>
</evidence>
<feature type="signal peptide" evidence="6">
    <location>
        <begin position="1"/>
        <end position="20"/>
    </location>
</feature>
<protein>
    <recommendedName>
        <fullName evidence="6">Hydrophobin</fullName>
    </recommendedName>
</protein>
<evidence type="ECO:0000256" key="5">
    <source>
        <dbReference type="ARBA" id="ARBA00023157"/>
    </source>
</evidence>
<comment type="caution">
    <text evidence="7">The sequence shown here is derived from an EMBL/GenBank/DDBJ whole genome shotgun (WGS) entry which is preliminary data.</text>
</comment>
<keyword evidence="5 6" id="KW-1015">Disulfide bond</keyword>
<organism evidence="7 8">
    <name type="scientific">Cyclocybe aegerita</name>
    <name type="common">Black poplar mushroom</name>
    <name type="synonym">Agrocybe aegerita</name>
    <dbReference type="NCBI Taxonomy" id="1973307"/>
    <lineage>
        <taxon>Eukaryota</taxon>
        <taxon>Fungi</taxon>
        <taxon>Dikarya</taxon>
        <taxon>Basidiomycota</taxon>
        <taxon>Agaricomycotina</taxon>
        <taxon>Agaricomycetes</taxon>
        <taxon>Agaricomycetidae</taxon>
        <taxon>Agaricales</taxon>
        <taxon>Agaricineae</taxon>
        <taxon>Bolbitiaceae</taxon>
        <taxon>Cyclocybe</taxon>
    </lineage>
</organism>
<keyword evidence="4 6" id="KW-0964">Secreted</keyword>
<sequence>MRLGTFIIALFVVAAPTVDAHPSAKSTNAERLARGLPPLPPARRATHVAAARRSGVSPIPQPEPQPQVCETGPIQCCQKVTTASDPVAGLVLSLLGVVVKDTSTSVGMTCSPMSGISSGTCATQTVCCENNSFNGLIALGCTPVSASTS</sequence>